<dbReference type="InterPro" id="IPR011009">
    <property type="entry name" value="Kinase-like_dom_sf"/>
</dbReference>
<dbReference type="GO" id="GO:0005524">
    <property type="term" value="F:ATP binding"/>
    <property type="evidence" value="ECO:0007669"/>
    <property type="project" value="UniProtKB-KW"/>
</dbReference>
<evidence type="ECO:0000256" key="1">
    <source>
        <dbReference type="ARBA" id="ARBA00004496"/>
    </source>
</evidence>
<evidence type="ECO:0000259" key="8">
    <source>
        <dbReference type="PROSITE" id="PS50011"/>
    </source>
</evidence>
<dbReference type="EMBL" id="CAKKNE010000001">
    <property type="protein sequence ID" value="CAH0364713.1"/>
    <property type="molecule type" value="Genomic_DNA"/>
</dbReference>
<evidence type="ECO:0000256" key="5">
    <source>
        <dbReference type="ARBA" id="ARBA00022840"/>
    </source>
</evidence>
<evidence type="ECO:0000256" key="2">
    <source>
        <dbReference type="ARBA" id="ARBA00022490"/>
    </source>
</evidence>
<comment type="subcellular location">
    <subcellularLocation>
        <location evidence="1">Cytoplasm</location>
    </subcellularLocation>
</comment>
<evidence type="ECO:0000256" key="4">
    <source>
        <dbReference type="ARBA" id="ARBA00022801"/>
    </source>
</evidence>
<protein>
    <recommendedName>
        <fullName evidence="8">Protein kinase domain-containing protein</fullName>
    </recommendedName>
</protein>
<dbReference type="EMBL" id="HBIW01009202">
    <property type="protein sequence ID" value="CAE0692407.1"/>
    <property type="molecule type" value="Transcribed_RNA"/>
</dbReference>
<accession>A0A7S3ZSL9</accession>
<evidence type="ECO:0000313" key="10">
    <source>
        <dbReference type="EMBL" id="CAH0364713.1"/>
    </source>
</evidence>
<dbReference type="PROSITE" id="PS50011">
    <property type="entry name" value="PROTEIN_KINASE_DOM"/>
    <property type="match status" value="1"/>
</dbReference>
<dbReference type="Gene3D" id="3.30.200.20">
    <property type="entry name" value="Phosphorylase Kinase, domain 1"/>
    <property type="match status" value="1"/>
</dbReference>
<keyword evidence="11" id="KW-1185">Reference proteome</keyword>
<evidence type="ECO:0000256" key="3">
    <source>
        <dbReference type="ARBA" id="ARBA00022741"/>
    </source>
</evidence>
<dbReference type="GO" id="GO:0006412">
    <property type="term" value="P:translation"/>
    <property type="evidence" value="ECO:0007669"/>
    <property type="project" value="UniProtKB-KW"/>
</dbReference>
<name>A0A7S3ZSL9_9STRA</name>
<dbReference type="PANTHER" id="PTHR27001">
    <property type="entry name" value="OS01G0253100 PROTEIN"/>
    <property type="match status" value="1"/>
</dbReference>
<dbReference type="Pfam" id="PF07714">
    <property type="entry name" value="PK_Tyr_Ser-Thr"/>
    <property type="match status" value="1"/>
</dbReference>
<feature type="region of interest" description="Disordered" evidence="7">
    <location>
        <begin position="703"/>
        <end position="722"/>
    </location>
</feature>
<dbReference type="GO" id="GO:0005737">
    <property type="term" value="C:cytoplasm"/>
    <property type="evidence" value="ECO:0007669"/>
    <property type="project" value="UniProtKB-SubCell"/>
</dbReference>
<keyword evidence="4" id="KW-0378">Hydrolase</keyword>
<keyword evidence="6" id="KW-0648">Protein biosynthesis</keyword>
<dbReference type="PANTHER" id="PTHR27001:SF931">
    <property type="entry name" value="OS11G0664100 PROTEIN"/>
    <property type="match status" value="1"/>
</dbReference>
<feature type="region of interest" description="Disordered" evidence="7">
    <location>
        <begin position="1"/>
        <end position="37"/>
    </location>
</feature>
<dbReference type="InterPro" id="IPR000719">
    <property type="entry name" value="Prot_kinase_dom"/>
</dbReference>
<dbReference type="AlphaFoldDB" id="A0A7S3ZSL9"/>
<feature type="domain" description="Protein kinase" evidence="8">
    <location>
        <begin position="391"/>
        <end position="657"/>
    </location>
</feature>
<keyword evidence="5" id="KW-0067">ATP-binding</keyword>
<keyword evidence="3" id="KW-0547">Nucleotide-binding</keyword>
<evidence type="ECO:0000313" key="11">
    <source>
        <dbReference type="Proteomes" id="UP000789595"/>
    </source>
</evidence>
<dbReference type="InterPro" id="IPR001245">
    <property type="entry name" value="Ser-Thr/Tyr_kinase_cat_dom"/>
</dbReference>
<dbReference type="InterPro" id="IPR015033">
    <property type="entry name" value="HBS1-like_N"/>
</dbReference>
<proteinExistence type="predicted"/>
<reference evidence="10" key="2">
    <citation type="submission" date="2021-11" db="EMBL/GenBank/DDBJ databases">
        <authorList>
            <consortium name="Genoscope - CEA"/>
            <person name="William W."/>
        </authorList>
    </citation>
    <scope>NUCLEOTIDE SEQUENCE</scope>
</reference>
<organism evidence="9">
    <name type="scientific">Pelagomonas calceolata</name>
    <dbReference type="NCBI Taxonomy" id="35677"/>
    <lineage>
        <taxon>Eukaryota</taxon>
        <taxon>Sar</taxon>
        <taxon>Stramenopiles</taxon>
        <taxon>Ochrophyta</taxon>
        <taxon>Pelagophyceae</taxon>
        <taxon>Pelagomonadales</taxon>
        <taxon>Pelagomonadaceae</taxon>
        <taxon>Pelagomonas</taxon>
    </lineage>
</organism>
<dbReference type="Pfam" id="PF08938">
    <property type="entry name" value="HBS1_N"/>
    <property type="match status" value="1"/>
</dbReference>
<gene>
    <name evidence="9" type="ORF">PCAL00307_LOCUS7843</name>
    <name evidence="10" type="ORF">PECAL_1P10910</name>
</gene>
<keyword evidence="2" id="KW-0963">Cytoplasm</keyword>
<dbReference type="OrthoDB" id="117601at2759"/>
<dbReference type="SUPFAM" id="SSF56112">
    <property type="entry name" value="Protein kinase-like (PK-like)"/>
    <property type="match status" value="1"/>
</dbReference>
<dbReference type="GO" id="GO:0005886">
    <property type="term" value="C:plasma membrane"/>
    <property type="evidence" value="ECO:0007669"/>
    <property type="project" value="TreeGrafter"/>
</dbReference>
<dbReference type="Proteomes" id="UP000789595">
    <property type="component" value="Unassembled WGS sequence"/>
</dbReference>
<reference evidence="9" key="1">
    <citation type="submission" date="2021-01" db="EMBL/GenBank/DDBJ databases">
        <authorList>
            <person name="Corre E."/>
            <person name="Pelletier E."/>
            <person name="Niang G."/>
            <person name="Scheremetjew M."/>
            <person name="Finn R."/>
            <person name="Kale V."/>
            <person name="Holt S."/>
            <person name="Cochrane G."/>
            <person name="Meng A."/>
            <person name="Brown T."/>
            <person name="Cohen L."/>
        </authorList>
    </citation>
    <scope>NUCLEOTIDE SEQUENCE</scope>
    <source>
        <strain evidence="9">CCMP1756</strain>
    </source>
</reference>
<evidence type="ECO:0000256" key="6">
    <source>
        <dbReference type="ARBA" id="ARBA00022917"/>
    </source>
</evidence>
<dbReference type="GO" id="GO:0004672">
    <property type="term" value="F:protein kinase activity"/>
    <property type="evidence" value="ECO:0007669"/>
    <property type="project" value="InterPro"/>
</dbReference>
<dbReference type="GO" id="GO:0016787">
    <property type="term" value="F:hydrolase activity"/>
    <property type="evidence" value="ECO:0007669"/>
    <property type="project" value="UniProtKB-KW"/>
</dbReference>
<evidence type="ECO:0000313" key="9">
    <source>
        <dbReference type="EMBL" id="CAE0692407.1"/>
    </source>
</evidence>
<sequence>MGAGGSTAGAAGDDEVEFRPRRQRYAGPGTQPVPPGHLRVRVPPGLGPGSEAAFQTPDGRVMRAVIPAGARAGSVFDVRLPPRRDISVSERQEVNDMAARQLSAMAAVRNTLGDVVIDDEAIEGALVVHNFDVEKAVAHLIESGALTQRVANDSGTQLVNQHSRDVGEDAPLLTTAPSPKPSADAYVNELNRPLETQVNPLRAGLALESGQSLTRGRPHRLDESKDVLDPSRCLLSDGGSAADAKPAPSDFRAVDASGAEAKTAALQRLGARDAARADAKAAAPVNASPGAGQATTAPAVFERQNAAAVRSLAQSPLTTTATADLLDFTASAKDEPAQFFEPQNMSDADAKEALQVVEAKEAAEDTPVTTLEVVDSHVDRISMEDIGKCTNNFGTCLGEGGVGSVYRGNRNGDVAVKRLRNFFSEGYDFVVEVNVLARLGHRNLVPLLGYTCDATERCLVYEFCKGGSVFAKLRTPRALTWSDRLDIADDVASGLKHLRENDVVHGGVKTTNILLASSEPPYVAKLGDGGLGRLLVRNEGKPVIPQTAVDHSRGYVDPAYAKKGNVVAASDVYACGVVLLELLSGQLPFTPGREPPALAQFAFDADYDEKTLLDPTLSDCPPRVASGLSEVAAKCLSEKRKQRCKIREVSESLHDLRDAMRNFRMATLSRTGLTPVRRGAASLQAVRAVSAFGGLGSARPLRPAPVLQQSPGTRLGAKPLPF</sequence>
<dbReference type="Gene3D" id="1.10.510.10">
    <property type="entry name" value="Transferase(Phosphotransferase) domain 1"/>
    <property type="match status" value="1"/>
</dbReference>
<evidence type="ECO:0000256" key="7">
    <source>
        <dbReference type="SAM" id="MobiDB-lite"/>
    </source>
</evidence>